<feature type="non-terminal residue" evidence="2">
    <location>
        <position position="136"/>
    </location>
</feature>
<feature type="chain" id="PRO_5040499156" evidence="1">
    <location>
        <begin position="23"/>
        <end position="136"/>
    </location>
</feature>
<evidence type="ECO:0000313" key="2">
    <source>
        <dbReference type="EMBL" id="CAG8732124.1"/>
    </source>
</evidence>
<name>A0A9N9IG04_9GLOM</name>
<dbReference type="AlphaFoldDB" id="A0A9N9IG04"/>
<evidence type="ECO:0000313" key="3">
    <source>
        <dbReference type="Proteomes" id="UP000789342"/>
    </source>
</evidence>
<dbReference type="Proteomes" id="UP000789342">
    <property type="component" value="Unassembled WGS sequence"/>
</dbReference>
<organism evidence="2 3">
    <name type="scientific">Acaulospora morrowiae</name>
    <dbReference type="NCBI Taxonomy" id="94023"/>
    <lineage>
        <taxon>Eukaryota</taxon>
        <taxon>Fungi</taxon>
        <taxon>Fungi incertae sedis</taxon>
        <taxon>Mucoromycota</taxon>
        <taxon>Glomeromycotina</taxon>
        <taxon>Glomeromycetes</taxon>
        <taxon>Diversisporales</taxon>
        <taxon>Acaulosporaceae</taxon>
        <taxon>Acaulospora</taxon>
    </lineage>
</organism>
<gene>
    <name evidence="2" type="ORF">AMORRO_LOCUS14103</name>
</gene>
<reference evidence="2" key="1">
    <citation type="submission" date="2021-06" db="EMBL/GenBank/DDBJ databases">
        <authorList>
            <person name="Kallberg Y."/>
            <person name="Tangrot J."/>
            <person name="Rosling A."/>
        </authorList>
    </citation>
    <scope>NUCLEOTIDE SEQUENCE</scope>
    <source>
        <strain evidence="2">CL551</strain>
    </source>
</reference>
<keyword evidence="1" id="KW-0732">Signal</keyword>
<feature type="signal peptide" evidence="1">
    <location>
        <begin position="1"/>
        <end position="22"/>
    </location>
</feature>
<sequence>MSRITPSLVFLALLITIYFTKPSNNDQWIELDSTIASLDLESIQKSSRIKQTEPQNQIEVDLTTFTSSIDSDRVNRHFNGIIHSLDFLRTYKIIFVTKEIPEIGFVHSEDEAYTKDEKYQVKVYRIRRVFPGLKNL</sequence>
<proteinExistence type="predicted"/>
<keyword evidence="3" id="KW-1185">Reference proteome</keyword>
<accession>A0A9N9IG04</accession>
<dbReference type="EMBL" id="CAJVPV010026649">
    <property type="protein sequence ID" value="CAG8732124.1"/>
    <property type="molecule type" value="Genomic_DNA"/>
</dbReference>
<protein>
    <submittedName>
        <fullName evidence="2">9505_t:CDS:1</fullName>
    </submittedName>
</protein>
<comment type="caution">
    <text evidence="2">The sequence shown here is derived from an EMBL/GenBank/DDBJ whole genome shotgun (WGS) entry which is preliminary data.</text>
</comment>
<evidence type="ECO:0000256" key="1">
    <source>
        <dbReference type="SAM" id="SignalP"/>
    </source>
</evidence>